<dbReference type="NCBIfam" id="TIGR01695">
    <property type="entry name" value="murJ_mviN"/>
    <property type="match status" value="1"/>
</dbReference>
<keyword evidence="10 11" id="KW-0813">Transport</keyword>
<feature type="transmembrane region" description="Helical" evidence="10">
    <location>
        <begin position="445"/>
        <end position="471"/>
    </location>
</feature>
<feature type="transmembrane region" description="Helical" evidence="10">
    <location>
        <begin position="158"/>
        <end position="184"/>
    </location>
</feature>
<name>A0A9X3AZD0_9HYPH</name>
<evidence type="ECO:0000313" key="12">
    <source>
        <dbReference type="EMBL" id="MCT8989975.1"/>
    </source>
</evidence>
<dbReference type="GO" id="GO:0015648">
    <property type="term" value="F:lipid-linked peptidoglycan transporter activity"/>
    <property type="evidence" value="ECO:0007669"/>
    <property type="project" value="UniProtKB-UniRule"/>
</dbReference>
<dbReference type="HAMAP" id="MF_02078">
    <property type="entry name" value="MurJ_MviN"/>
    <property type="match status" value="1"/>
</dbReference>
<protein>
    <recommendedName>
        <fullName evidence="10">Probable lipid II flippase MurJ</fullName>
    </recommendedName>
</protein>
<dbReference type="InterPro" id="IPR004268">
    <property type="entry name" value="MurJ"/>
</dbReference>
<keyword evidence="13" id="KW-1185">Reference proteome</keyword>
<dbReference type="PRINTS" id="PR01806">
    <property type="entry name" value="VIRFACTRMVIN"/>
</dbReference>
<dbReference type="EMBL" id="JAODNV010000007">
    <property type="protein sequence ID" value="MCT8989975.1"/>
    <property type="molecule type" value="Genomic_DNA"/>
</dbReference>
<dbReference type="RefSeq" id="WP_261514827.1">
    <property type="nucleotide sequence ID" value="NZ_JAODNV010000007.1"/>
</dbReference>
<dbReference type="InterPro" id="IPR051050">
    <property type="entry name" value="Lipid_II_flippase_MurJ/MviN"/>
</dbReference>
<evidence type="ECO:0000256" key="8">
    <source>
        <dbReference type="ARBA" id="ARBA00060041"/>
    </source>
</evidence>
<dbReference type="Pfam" id="PF03023">
    <property type="entry name" value="MurJ"/>
    <property type="match status" value="1"/>
</dbReference>
<comment type="pathway">
    <text evidence="10">Cell wall biogenesis; peptidoglycan biosynthesis.</text>
</comment>
<keyword evidence="10" id="KW-0997">Cell inner membrane</keyword>
<accession>A0A9X3AZD0</accession>
<keyword evidence="2 10" id="KW-1003">Cell membrane</keyword>
<dbReference type="AlphaFoldDB" id="A0A9X3AZD0"/>
<dbReference type="PANTHER" id="PTHR47019:SF1">
    <property type="entry name" value="LIPID II FLIPPASE MURJ"/>
    <property type="match status" value="1"/>
</dbReference>
<feature type="transmembrane region" description="Helical" evidence="10">
    <location>
        <begin position="87"/>
        <end position="110"/>
    </location>
</feature>
<feature type="transmembrane region" description="Helical" evidence="10">
    <location>
        <begin position="483"/>
        <end position="506"/>
    </location>
</feature>
<comment type="function">
    <text evidence="8 10 11">Involved in peptidoglycan biosynthesis. Transports lipid-linked peptidoglycan precursors from the inner to the outer leaflet of the cytoplasmic membrane.</text>
</comment>
<comment type="subcellular location">
    <subcellularLocation>
        <location evidence="10">Cell inner membrane</location>
        <topology evidence="10">Multi-pass membrane protein</topology>
    </subcellularLocation>
    <subcellularLocation>
        <location evidence="1">Cell membrane</location>
        <topology evidence="1">Multi-pass membrane protein</topology>
    </subcellularLocation>
</comment>
<evidence type="ECO:0000256" key="3">
    <source>
        <dbReference type="ARBA" id="ARBA00022692"/>
    </source>
</evidence>
<sequence length="520" mass="55576">MSLVAKFASVGSATMASRMLGFVREALIAAALGVGPVTDAFYAAFRFPNLFRRLFAEGAFNTAFVPLFSKELEGGGMEAARHFGEHVLAALLAALLALTAVAMIFMPFLVSTLVAPGFLDDPEKFDLTVVMTRIMFPYLACMSLVAMLSGILNSMRRFFLAALVPVLLNVILSAALALCLLLELPARLTGLWLAWGVFISGIAQLAILIAAVRKAGFTLRLRRPRLTPAVRRVLVLMAPALVTGGIMQINLLIGQIIASAQDKAIALLNFADRINQLPLGVIGIAVGVVLLPELARALKAGNQREAQHLQNRSLEFALGLTVPAAVGLMVLPGPIVALLYERGAFTAHDTAMTASALSAFASGLPAYVLVKVFQPGFFAREDMRTPMWFSLISVIVNIAMSLVLFRWLGHVAIALATSVSSWVNVLLLAVTLWRRNAFRPSGITLRRVAMICLASAAMGIVAYGLDVLVIAPLEEATVVLRAIAVLVVIAAAAVVYLALALLTGAVDRQELATALRRRRA</sequence>
<organism evidence="12 13">
    <name type="scientific">Chelativorans petroleitrophicus</name>
    <dbReference type="NCBI Taxonomy" id="2975484"/>
    <lineage>
        <taxon>Bacteria</taxon>
        <taxon>Pseudomonadati</taxon>
        <taxon>Pseudomonadota</taxon>
        <taxon>Alphaproteobacteria</taxon>
        <taxon>Hyphomicrobiales</taxon>
        <taxon>Phyllobacteriaceae</taxon>
        <taxon>Chelativorans</taxon>
    </lineage>
</organism>
<feature type="transmembrane region" description="Helical" evidence="10">
    <location>
        <begin position="352"/>
        <end position="373"/>
    </location>
</feature>
<keyword evidence="5 10" id="KW-0573">Peptidoglycan synthesis</keyword>
<keyword evidence="4 10" id="KW-0133">Cell shape</keyword>
<keyword evidence="10 11" id="KW-0961">Cell wall biogenesis/degradation</keyword>
<dbReference type="GO" id="GO:0034204">
    <property type="term" value="P:lipid translocation"/>
    <property type="evidence" value="ECO:0007669"/>
    <property type="project" value="TreeGrafter"/>
</dbReference>
<evidence type="ECO:0000256" key="6">
    <source>
        <dbReference type="ARBA" id="ARBA00022989"/>
    </source>
</evidence>
<gene>
    <name evidence="10 12" type="primary">murJ</name>
    <name evidence="12" type="ORF">NYR54_06655</name>
</gene>
<keyword evidence="7 10" id="KW-0472">Membrane</keyword>
<evidence type="ECO:0000256" key="11">
    <source>
        <dbReference type="PIRNR" id="PIRNR002869"/>
    </source>
</evidence>
<dbReference type="PIRSF" id="PIRSF002869">
    <property type="entry name" value="MviN"/>
    <property type="match status" value="1"/>
</dbReference>
<proteinExistence type="inferred from homology"/>
<dbReference type="GO" id="GO:0009252">
    <property type="term" value="P:peptidoglycan biosynthetic process"/>
    <property type="evidence" value="ECO:0007669"/>
    <property type="project" value="UniProtKB-UniRule"/>
</dbReference>
<comment type="similarity">
    <text evidence="9 10 11">Belongs to the MurJ/MviN family.</text>
</comment>
<dbReference type="GO" id="GO:0071555">
    <property type="term" value="P:cell wall organization"/>
    <property type="evidence" value="ECO:0007669"/>
    <property type="project" value="UniProtKB-UniRule"/>
</dbReference>
<feature type="transmembrane region" description="Helical" evidence="10">
    <location>
        <begin position="130"/>
        <end position="151"/>
    </location>
</feature>
<feature type="transmembrane region" description="Helical" evidence="10">
    <location>
        <begin position="385"/>
        <end position="405"/>
    </location>
</feature>
<feature type="transmembrane region" description="Helical" evidence="10">
    <location>
        <begin position="411"/>
        <end position="433"/>
    </location>
</feature>
<reference evidence="12" key="1">
    <citation type="submission" date="2022-08" db="EMBL/GenBank/DDBJ databases">
        <title>Chelativorans sichuanense sp. nov., a paraffin oil-degrading bacterium isolated from a mixture of oil-based drill cuttings and paddy soil.</title>
        <authorList>
            <person name="Yu J."/>
            <person name="Liu H."/>
            <person name="Chen Q."/>
        </authorList>
    </citation>
    <scope>NUCLEOTIDE SEQUENCE</scope>
    <source>
        <strain evidence="12">SCAU 2101</strain>
    </source>
</reference>
<dbReference type="PANTHER" id="PTHR47019">
    <property type="entry name" value="LIPID II FLIPPASE MURJ"/>
    <property type="match status" value="1"/>
</dbReference>
<feature type="transmembrane region" description="Helical" evidence="10">
    <location>
        <begin position="316"/>
        <end position="340"/>
    </location>
</feature>
<feature type="transmembrane region" description="Helical" evidence="10">
    <location>
        <begin position="26"/>
        <end position="45"/>
    </location>
</feature>
<dbReference type="CDD" id="cd13123">
    <property type="entry name" value="MATE_MurJ_like"/>
    <property type="match status" value="1"/>
</dbReference>
<dbReference type="Proteomes" id="UP001149009">
    <property type="component" value="Unassembled WGS sequence"/>
</dbReference>
<evidence type="ECO:0000256" key="9">
    <source>
        <dbReference type="ARBA" id="ARBA00061532"/>
    </source>
</evidence>
<comment type="caution">
    <text evidence="12">The sequence shown here is derived from an EMBL/GenBank/DDBJ whole genome shotgun (WGS) entry which is preliminary data.</text>
</comment>
<evidence type="ECO:0000256" key="1">
    <source>
        <dbReference type="ARBA" id="ARBA00004651"/>
    </source>
</evidence>
<evidence type="ECO:0000256" key="5">
    <source>
        <dbReference type="ARBA" id="ARBA00022984"/>
    </source>
</evidence>
<feature type="transmembrane region" description="Helical" evidence="10">
    <location>
        <begin position="277"/>
        <end position="295"/>
    </location>
</feature>
<dbReference type="GO" id="GO:0005886">
    <property type="term" value="C:plasma membrane"/>
    <property type="evidence" value="ECO:0007669"/>
    <property type="project" value="UniProtKB-SubCell"/>
</dbReference>
<feature type="transmembrane region" description="Helical" evidence="10">
    <location>
        <begin position="233"/>
        <end position="257"/>
    </location>
</feature>
<keyword evidence="3 10" id="KW-0812">Transmembrane</keyword>
<evidence type="ECO:0000313" key="13">
    <source>
        <dbReference type="Proteomes" id="UP001149009"/>
    </source>
</evidence>
<evidence type="ECO:0000256" key="10">
    <source>
        <dbReference type="HAMAP-Rule" id="MF_02078"/>
    </source>
</evidence>
<evidence type="ECO:0000256" key="2">
    <source>
        <dbReference type="ARBA" id="ARBA00022475"/>
    </source>
</evidence>
<dbReference type="GO" id="GO:0008360">
    <property type="term" value="P:regulation of cell shape"/>
    <property type="evidence" value="ECO:0007669"/>
    <property type="project" value="UniProtKB-UniRule"/>
</dbReference>
<evidence type="ECO:0000256" key="4">
    <source>
        <dbReference type="ARBA" id="ARBA00022960"/>
    </source>
</evidence>
<feature type="transmembrane region" description="Helical" evidence="10">
    <location>
        <begin position="190"/>
        <end position="212"/>
    </location>
</feature>
<keyword evidence="6 10" id="KW-1133">Transmembrane helix</keyword>
<evidence type="ECO:0000256" key="7">
    <source>
        <dbReference type="ARBA" id="ARBA00023136"/>
    </source>
</evidence>